<dbReference type="EMBL" id="BMLV01000002">
    <property type="protein sequence ID" value="GGP04042.1"/>
    <property type="molecule type" value="Genomic_DNA"/>
</dbReference>
<gene>
    <name evidence="2" type="ORF">GCM10010992_14770</name>
</gene>
<evidence type="ECO:0000256" key="1">
    <source>
        <dbReference type="SAM" id="Phobius"/>
    </source>
</evidence>
<name>A0ABQ2NJF5_9FLAO</name>
<protein>
    <recommendedName>
        <fullName evidence="4">DUF2752 domain-containing protein</fullName>
    </recommendedName>
</protein>
<feature type="transmembrane region" description="Helical" evidence="1">
    <location>
        <begin position="100"/>
        <end position="119"/>
    </location>
</feature>
<dbReference type="InterPro" id="IPR021215">
    <property type="entry name" value="DUF2752"/>
</dbReference>
<feature type="transmembrane region" description="Helical" evidence="1">
    <location>
        <begin position="7"/>
        <end position="24"/>
    </location>
</feature>
<evidence type="ECO:0000313" key="2">
    <source>
        <dbReference type="EMBL" id="GGP04042.1"/>
    </source>
</evidence>
<keyword evidence="1" id="KW-0812">Transmembrane</keyword>
<dbReference type="Proteomes" id="UP000620064">
    <property type="component" value="Unassembled WGS sequence"/>
</dbReference>
<comment type="caution">
    <text evidence="2">The sequence shown here is derived from an EMBL/GenBank/DDBJ whole genome shotgun (WGS) entry which is preliminary data.</text>
</comment>
<organism evidence="2 3">
    <name type="scientific">Cloacibacterium rupense</name>
    <dbReference type="NCBI Taxonomy" id="517423"/>
    <lineage>
        <taxon>Bacteria</taxon>
        <taxon>Pseudomonadati</taxon>
        <taxon>Bacteroidota</taxon>
        <taxon>Flavobacteriia</taxon>
        <taxon>Flavobacteriales</taxon>
        <taxon>Weeksellaceae</taxon>
    </lineage>
</organism>
<evidence type="ECO:0000313" key="3">
    <source>
        <dbReference type="Proteomes" id="UP000620064"/>
    </source>
</evidence>
<dbReference type="RefSeq" id="WP_188617431.1">
    <property type="nucleotide sequence ID" value="NZ_BMLV01000002.1"/>
</dbReference>
<proteinExistence type="predicted"/>
<reference evidence="3" key="1">
    <citation type="journal article" date="2019" name="Int. J. Syst. Evol. Microbiol.">
        <title>The Global Catalogue of Microorganisms (GCM) 10K type strain sequencing project: providing services to taxonomists for standard genome sequencing and annotation.</title>
        <authorList>
            <consortium name="The Broad Institute Genomics Platform"/>
            <consortium name="The Broad Institute Genome Sequencing Center for Infectious Disease"/>
            <person name="Wu L."/>
            <person name="Ma J."/>
        </authorList>
    </citation>
    <scope>NUCLEOTIDE SEQUENCE [LARGE SCALE GENOMIC DNA]</scope>
    <source>
        <strain evidence="3">CGMCC 1.7656</strain>
    </source>
</reference>
<keyword evidence="1" id="KW-1133">Transmembrane helix</keyword>
<keyword evidence="3" id="KW-1185">Reference proteome</keyword>
<feature type="transmembrane region" description="Helical" evidence="1">
    <location>
        <begin position="71"/>
        <end position="88"/>
    </location>
</feature>
<dbReference type="Pfam" id="PF10825">
    <property type="entry name" value="DUF2752"/>
    <property type="match status" value="1"/>
</dbReference>
<keyword evidence="1" id="KW-0472">Membrane</keyword>
<accession>A0ABQ2NJF5</accession>
<evidence type="ECO:0008006" key="4">
    <source>
        <dbReference type="Google" id="ProtNLM"/>
    </source>
</evidence>
<sequence length="122" mass="14437">MYKDKKNWFFVVTILLIVGYYYLLNPYEQKDFFISCPFYNVTGYQCPGCGSQRAFHEVLHFNFIEAFKQNALFLLSIPYVLLIIFTSFNKEKHQKLRSILLGNKTLLFLLIISVLFGVFRNL</sequence>